<dbReference type="SUPFAM" id="SSF158472">
    <property type="entry name" value="HAMP domain-like"/>
    <property type="match status" value="1"/>
</dbReference>
<dbReference type="Gene3D" id="3.30.565.10">
    <property type="entry name" value="Histidine kinase-like ATPase, C-terminal domain"/>
    <property type="match status" value="1"/>
</dbReference>
<dbReference type="InterPro" id="IPR004358">
    <property type="entry name" value="Sig_transdc_His_kin-like_C"/>
</dbReference>
<dbReference type="GO" id="GO:0005524">
    <property type="term" value="F:ATP binding"/>
    <property type="evidence" value="ECO:0007669"/>
    <property type="project" value="UniProtKB-KW"/>
</dbReference>
<dbReference type="Pfam" id="PF00512">
    <property type="entry name" value="HisKA"/>
    <property type="match status" value="1"/>
</dbReference>
<keyword evidence="13" id="KW-1133">Transmembrane helix</keyword>
<dbReference type="Pfam" id="PF00672">
    <property type="entry name" value="HAMP"/>
    <property type="match status" value="1"/>
</dbReference>
<feature type="domain" description="HAMP" evidence="15">
    <location>
        <begin position="312"/>
        <end position="364"/>
    </location>
</feature>
<proteinExistence type="predicted"/>
<dbReference type="EC" id="2.7.13.3" evidence="3"/>
<evidence type="ECO:0000256" key="6">
    <source>
        <dbReference type="ARBA" id="ARBA00022679"/>
    </source>
</evidence>
<dbReference type="InterPro" id="IPR005467">
    <property type="entry name" value="His_kinase_dom"/>
</dbReference>
<dbReference type="InterPro" id="IPR036097">
    <property type="entry name" value="HisK_dim/P_sf"/>
</dbReference>
<evidence type="ECO:0000256" key="5">
    <source>
        <dbReference type="ARBA" id="ARBA00022553"/>
    </source>
</evidence>
<dbReference type="PROSITE" id="PS50109">
    <property type="entry name" value="HIS_KIN"/>
    <property type="match status" value="1"/>
</dbReference>
<evidence type="ECO:0000256" key="9">
    <source>
        <dbReference type="ARBA" id="ARBA00022840"/>
    </source>
</evidence>
<name>A0ABT4E8W3_PAEAL</name>
<dbReference type="PANTHER" id="PTHR45453">
    <property type="entry name" value="PHOSPHATE REGULON SENSOR PROTEIN PHOR"/>
    <property type="match status" value="1"/>
</dbReference>
<dbReference type="CDD" id="cd00082">
    <property type="entry name" value="HisKA"/>
    <property type="match status" value="1"/>
</dbReference>
<dbReference type="InterPro" id="IPR050351">
    <property type="entry name" value="BphY/WalK/GraS-like"/>
</dbReference>
<evidence type="ECO:0000256" key="11">
    <source>
        <dbReference type="ARBA" id="ARBA00023136"/>
    </source>
</evidence>
<dbReference type="InterPro" id="IPR003594">
    <property type="entry name" value="HATPase_dom"/>
</dbReference>
<keyword evidence="5" id="KW-0597">Phosphoprotein</keyword>
<evidence type="ECO:0000313" key="17">
    <source>
        <dbReference type="Proteomes" id="UP001527090"/>
    </source>
</evidence>
<keyword evidence="12" id="KW-0175">Coiled coil</keyword>
<evidence type="ECO:0000256" key="8">
    <source>
        <dbReference type="ARBA" id="ARBA00022777"/>
    </source>
</evidence>
<dbReference type="Gene3D" id="1.10.287.130">
    <property type="match status" value="1"/>
</dbReference>
<keyword evidence="6" id="KW-0808">Transferase</keyword>
<evidence type="ECO:0000256" key="13">
    <source>
        <dbReference type="SAM" id="Phobius"/>
    </source>
</evidence>
<evidence type="ECO:0000313" key="16">
    <source>
        <dbReference type="EMBL" id="MCY9530172.1"/>
    </source>
</evidence>
<comment type="caution">
    <text evidence="16">The sequence shown here is derived from an EMBL/GenBank/DDBJ whole genome shotgun (WGS) entry which is preliminary data.</text>
</comment>
<comment type="catalytic activity">
    <reaction evidence="1">
        <text>ATP + protein L-histidine = ADP + protein N-phospho-L-histidine.</text>
        <dbReference type="EC" id="2.7.13.3"/>
    </reaction>
</comment>
<protein>
    <recommendedName>
        <fullName evidence="3">histidine kinase</fullName>
        <ecNumber evidence="3">2.7.13.3</ecNumber>
    </recommendedName>
</protein>
<sequence>MKRGIVFKLFVLTTALCVLILATIFIGQTVFFKQYYVHQKVENVQASLHAFAQQYVNRDDAVAIERLEQEFYREHNTWVTVLDQFGNVKESAENSIEIKIRDRSYETFAGKSITIPLYSFVNIEDIHQGNEFLRAGNDVIIQALRKGTNIVPYRISILNTGVTWENNQIAKKEHEILPSNNREAEWNDERFPSLYLFGSIAKTTLPTKNEASRFIYTNHLFLDRIKAFQAELLLNNEEEAAAALERTYEENDIKYKQFVTSIQDKDGKPAFIFAMASLQPVDEAIRMIQDYYVYLIVFVLVLTLLASFYYSKGIARPLLRINHMTKKLADLDFSEKIPITSKDEIGDLSWNINELSDTLHSYIQKLQQDIEKEKQLEYTRKEFISGVSHELKTPLSVIQSCLSILKDGVANHKRDYYFAAMENEVKRMDLLIVDMLELAKYESGTYKMMLDTFRIDAVIEQSCEKLHAEIANKQLSLNVSLAQIEVVANKLRIEQVIVNFINNAIRYTPKGYSIHISMIEVQEAVKICIENTGVHIPSAQIEKIWDRFYRGEASRHRATGGTGLGLAISKKILELHDVPYGARNTPNGVLFFFHLKKATYK</sequence>
<evidence type="ECO:0000256" key="7">
    <source>
        <dbReference type="ARBA" id="ARBA00022741"/>
    </source>
</evidence>
<dbReference type="RefSeq" id="WP_268632166.1">
    <property type="nucleotide sequence ID" value="NZ_JAMDLY010000011.1"/>
</dbReference>
<keyword evidence="13" id="KW-0812">Transmembrane</keyword>
<keyword evidence="17" id="KW-1185">Reference proteome</keyword>
<evidence type="ECO:0000259" key="14">
    <source>
        <dbReference type="PROSITE" id="PS50109"/>
    </source>
</evidence>
<dbReference type="InterPro" id="IPR036890">
    <property type="entry name" value="HATPase_C_sf"/>
</dbReference>
<dbReference type="PROSITE" id="PS50885">
    <property type="entry name" value="HAMP"/>
    <property type="match status" value="1"/>
</dbReference>
<comment type="subcellular location">
    <subcellularLocation>
        <location evidence="2">Cell membrane</location>
        <topology evidence="2">Multi-pass membrane protein</topology>
    </subcellularLocation>
</comment>
<dbReference type="SMART" id="SM00387">
    <property type="entry name" value="HATPase_c"/>
    <property type="match status" value="1"/>
</dbReference>
<evidence type="ECO:0000256" key="3">
    <source>
        <dbReference type="ARBA" id="ARBA00012438"/>
    </source>
</evidence>
<dbReference type="SUPFAM" id="SSF55874">
    <property type="entry name" value="ATPase domain of HSP90 chaperone/DNA topoisomerase II/histidine kinase"/>
    <property type="match status" value="1"/>
</dbReference>
<evidence type="ECO:0000256" key="4">
    <source>
        <dbReference type="ARBA" id="ARBA00022475"/>
    </source>
</evidence>
<feature type="domain" description="Histidine kinase" evidence="14">
    <location>
        <begin position="386"/>
        <end position="599"/>
    </location>
</feature>
<keyword evidence="4" id="KW-1003">Cell membrane</keyword>
<keyword evidence="11 13" id="KW-0472">Membrane</keyword>
<dbReference type="InterPro" id="IPR003661">
    <property type="entry name" value="HisK_dim/P_dom"/>
</dbReference>
<dbReference type="Gene3D" id="6.10.340.10">
    <property type="match status" value="1"/>
</dbReference>
<dbReference type="SMART" id="SM00304">
    <property type="entry name" value="HAMP"/>
    <property type="match status" value="1"/>
</dbReference>
<dbReference type="Pfam" id="PF02518">
    <property type="entry name" value="HATPase_c"/>
    <property type="match status" value="1"/>
</dbReference>
<accession>A0ABT4E8W3</accession>
<keyword evidence="7" id="KW-0547">Nucleotide-binding</keyword>
<keyword evidence="10" id="KW-0902">Two-component regulatory system</keyword>
<evidence type="ECO:0000256" key="10">
    <source>
        <dbReference type="ARBA" id="ARBA00023012"/>
    </source>
</evidence>
<dbReference type="EMBL" id="JAMDLY010000011">
    <property type="protein sequence ID" value="MCY9530172.1"/>
    <property type="molecule type" value="Genomic_DNA"/>
</dbReference>
<dbReference type="PRINTS" id="PR00344">
    <property type="entry name" value="BCTRLSENSOR"/>
</dbReference>
<keyword evidence="8" id="KW-0418">Kinase</keyword>
<dbReference type="PANTHER" id="PTHR45453:SF3">
    <property type="entry name" value="HISTIDINE KINASE"/>
    <property type="match status" value="1"/>
</dbReference>
<gene>
    <name evidence="16" type="ORF">M5X04_12665</name>
</gene>
<evidence type="ECO:0000256" key="12">
    <source>
        <dbReference type="SAM" id="Coils"/>
    </source>
</evidence>
<feature type="coiled-coil region" evidence="12">
    <location>
        <begin position="227"/>
        <end position="254"/>
    </location>
</feature>
<evidence type="ECO:0000259" key="15">
    <source>
        <dbReference type="PROSITE" id="PS50885"/>
    </source>
</evidence>
<dbReference type="SMART" id="SM00388">
    <property type="entry name" value="HisKA"/>
    <property type="match status" value="1"/>
</dbReference>
<organism evidence="16 17">
    <name type="scientific">Paenibacillus alvei</name>
    <name type="common">Bacillus alvei</name>
    <dbReference type="NCBI Taxonomy" id="44250"/>
    <lineage>
        <taxon>Bacteria</taxon>
        <taxon>Bacillati</taxon>
        <taxon>Bacillota</taxon>
        <taxon>Bacilli</taxon>
        <taxon>Bacillales</taxon>
        <taxon>Paenibacillaceae</taxon>
        <taxon>Paenibacillus</taxon>
    </lineage>
</organism>
<dbReference type="CDD" id="cd06225">
    <property type="entry name" value="HAMP"/>
    <property type="match status" value="1"/>
</dbReference>
<dbReference type="SUPFAM" id="SSF47384">
    <property type="entry name" value="Homodimeric domain of signal transducing histidine kinase"/>
    <property type="match status" value="1"/>
</dbReference>
<evidence type="ECO:0000256" key="2">
    <source>
        <dbReference type="ARBA" id="ARBA00004651"/>
    </source>
</evidence>
<keyword evidence="9 16" id="KW-0067">ATP-binding</keyword>
<reference evidence="16 17" key="1">
    <citation type="submission" date="2022-05" db="EMBL/GenBank/DDBJ databases">
        <title>Genome Sequencing of Bee-Associated Microbes.</title>
        <authorList>
            <person name="Dunlap C."/>
        </authorList>
    </citation>
    <scope>NUCLEOTIDE SEQUENCE [LARGE SCALE GENOMIC DNA]</scope>
    <source>
        <strain evidence="16 17">NRRL NRS-750</strain>
    </source>
</reference>
<evidence type="ECO:0000256" key="1">
    <source>
        <dbReference type="ARBA" id="ARBA00000085"/>
    </source>
</evidence>
<dbReference type="InterPro" id="IPR003660">
    <property type="entry name" value="HAMP_dom"/>
</dbReference>
<dbReference type="Proteomes" id="UP001527090">
    <property type="component" value="Unassembled WGS sequence"/>
</dbReference>
<feature type="transmembrane region" description="Helical" evidence="13">
    <location>
        <begin position="291"/>
        <end position="310"/>
    </location>
</feature>